<gene>
    <name evidence="19" type="primary">addA</name>
    <name evidence="19" type="ORF">LZ016_05310</name>
</gene>
<evidence type="ECO:0000256" key="2">
    <source>
        <dbReference type="ARBA" id="ARBA00022741"/>
    </source>
</evidence>
<dbReference type="SUPFAM" id="SSF52540">
    <property type="entry name" value="P-loop containing nucleoside triphosphate hydrolases"/>
    <property type="match status" value="1"/>
</dbReference>
<evidence type="ECO:0000259" key="18">
    <source>
        <dbReference type="PROSITE" id="PS51217"/>
    </source>
</evidence>
<dbReference type="InterPro" id="IPR014151">
    <property type="entry name" value="DNA_helicase_AddA"/>
</dbReference>
<evidence type="ECO:0000256" key="12">
    <source>
        <dbReference type="ARBA" id="ARBA00034808"/>
    </source>
</evidence>
<dbReference type="Pfam" id="PF00580">
    <property type="entry name" value="UvrD-helicase"/>
    <property type="match status" value="1"/>
</dbReference>
<keyword evidence="10" id="KW-0413">Isomerase</keyword>
<dbReference type="InterPro" id="IPR014017">
    <property type="entry name" value="DNA_helicase_UvrD-like_C"/>
</dbReference>
<dbReference type="GO" id="GO:0004386">
    <property type="term" value="F:helicase activity"/>
    <property type="evidence" value="ECO:0007669"/>
    <property type="project" value="UniProtKB-KW"/>
</dbReference>
<dbReference type="InterPro" id="IPR011604">
    <property type="entry name" value="PDDEXK-like_dom_sf"/>
</dbReference>
<comment type="caution">
    <text evidence="19">The sequence shown here is derived from an EMBL/GenBank/DDBJ whole genome shotgun (WGS) entry which is preliminary data.</text>
</comment>
<evidence type="ECO:0000256" key="4">
    <source>
        <dbReference type="ARBA" id="ARBA00022801"/>
    </source>
</evidence>
<dbReference type="InterPro" id="IPR027417">
    <property type="entry name" value="P-loop_NTPase"/>
</dbReference>
<dbReference type="Pfam" id="PF12705">
    <property type="entry name" value="PDDEXK_1"/>
    <property type="match status" value="1"/>
</dbReference>
<dbReference type="Pfam" id="PF13361">
    <property type="entry name" value="UvrD_C"/>
    <property type="match status" value="1"/>
</dbReference>
<comment type="catalytic activity">
    <reaction evidence="14">
        <text>ATP + H2O = ADP + phosphate + H(+)</text>
        <dbReference type="Rhea" id="RHEA:13065"/>
        <dbReference type="ChEBI" id="CHEBI:15377"/>
        <dbReference type="ChEBI" id="CHEBI:15378"/>
        <dbReference type="ChEBI" id="CHEBI:30616"/>
        <dbReference type="ChEBI" id="CHEBI:43474"/>
        <dbReference type="ChEBI" id="CHEBI:456216"/>
        <dbReference type="EC" id="5.6.2.4"/>
    </reaction>
</comment>
<keyword evidence="1" id="KW-0540">Nuclease</keyword>
<accession>A0ABS9VKL4</accession>
<evidence type="ECO:0000256" key="7">
    <source>
        <dbReference type="ARBA" id="ARBA00022840"/>
    </source>
</evidence>
<dbReference type="InterPro" id="IPR014016">
    <property type="entry name" value="UvrD-like_ATP-bd"/>
</dbReference>
<keyword evidence="3" id="KW-0227">DNA damage</keyword>
<feature type="domain" description="UvrD-like helicase ATP-binding" evidence="17">
    <location>
        <begin position="8"/>
        <end position="497"/>
    </location>
</feature>
<feature type="domain" description="UvrD-like helicase C-terminal" evidence="18">
    <location>
        <begin position="508"/>
        <end position="797"/>
    </location>
</feature>
<evidence type="ECO:0000313" key="19">
    <source>
        <dbReference type="EMBL" id="MCH8615516.1"/>
    </source>
</evidence>
<dbReference type="PANTHER" id="PTHR11070">
    <property type="entry name" value="UVRD / RECB / PCRA DNA HELICASE FAMILY MEMBER"/>
    <property type="match status" value="1"/>
</dbReference>
<feature type="compositionally biased region" description="Pro residues" evidence="16">
    <location>
        <begin position="952"/>
        <end position="963"/>
    </location>
</feature>
<name>A0ABS9VKL4_9SPHN</name>
<keyword evidence="7 15" id="KW-0067">ATP-binding</keyword>
<dbReference type="EMBL" id="JAKZHW010000001">
    <property type="protein sequence ID" value="MCH8615516.1"/>
    <property type="molecule type" value="Genomic_DNA"/>
</dbReference>
<proteinExistence type="predicted"/>
<dbReference type="PROSITE" id="PS51217">
    <property type="entry name" value="UVRD_HELICASE_CTER"/>
    <property type="match status" value="1"/>
</dbReference>
<dbReference type="InterPro" id="IPR011335">
    <property type="entry name" value="Restrct_endonuc-II-like"/>
</dbReference>
<organism evidence="19 20">
    <name type="scientific">Sphingomonas telluris</name>
    <dbReference type="NCBI Taxonomy" id="2907998"/>
    <lineage>
        <taxon>Bacteria</taxon>
        <taxon>Pseudomonadati</taxon>
        <taxon>Pseudomonadota</taxon>
        <taxon>Alphaproteobacteria</taxon>
        <taxon>Sphingomonadales</taxon>
        <taxon>Sphingomonadaceae</taxon>
        <taxon>Sphingomonas</taxon>
    </lineage>
</organism>
<dbReference type="RefSeq" id="WP_241446304.1">
    <property type="nucleotide sequence ID" value="NZ_JAKZHW010000001.1"/>
</dbReference>
<reference evidence="19 20" key="1">
    <citation type="submission" date="2022-03" db="EMBL/GenBank/DDBJ databases">
        <authorList>
            <person name="Jo J.-H."/>
            <person name="Im W.-T."/>
        </authorList>
    </citation>
    <scope>NUCLEOTIDE SEQUENCE [LARGE SCALE GENOMIC DNA]</scope>
    <source>
        <strain evidence="19 20">SM33</strain>
    </source>
</reference>
<dbReference type="InterPro" id="IPR000212">
    <property type="entry name" value="DNA_helicase_UvrD/REP"/>
</dbReference>
<dbReference type="SUPFAM" id="SSF52980">
    <property type="entry name" value="Restriction endonuclease-like"/>
    <property type="match status" value="1"/>
</dbReference>
<dbReference type="InterPro" id="IPR038726">
    <property type="entry name" value="PDDEXK_AddAB-type"/>
</dbReference>
<evidence type="ECO:0000313" key="20">
    <source>
        <dbReference type="Proteomes" id="UP001203058"/>
    </source>
</evidence>
<evidence type="ECO:0000259" key="17">
    <source>
        <dbReference type="PROSITE" id="PS51198"/>
    </source>
</evidence>
<keyword evidence="9" id="KW-0234">DNA repair</keyword>
<protein>
    <recommendedName>
        <fullName evidence="12">DNA 3'-5' helicase</fullName>
        <ecNumber evidence="12">5.6.2.4</ecNumber>
    </recommendedName>
    <alternativeName>
        <fullName evidence="13">DNA 3'-5' helicase II</fullName>
    </alternativeName>
</protein>
<dbReference type="EC" id="5.6.2.4" evidence="12"/>
<evidence type="ECO:0000256" key="11">
    <source>
        <dbReference type="ARBA" id="ARBA00034617"/>
    </source>
</evidence>
<keyword evidence="2 15" id="KW-0547">Nucleotide-binding</keyword>
<evidence type="ECO:0000256" key="10">
    <source>
        <dbReference type="ARBA" id="ARBA00023235"/>
    </source>
</evidence>
<evidence type="ECO:0000256" key="16">
    <source>
        <dbReference type="SAM" id="MobiDB-lite"/>
    </source>
</evidence>
<evidence type="ECO:0000256" key="14">
    <source>
        <dbReference type="ARBA" id="ARBA00048988"/>
    </source>
</evidence>
<evidence type="ECO:0000256" key="8">
    <source>
        <dbReference type="ARBA" id="ARBA00023125"/>
    </source>
</evidence>
<feature type="region of interest" description="Disordered" evidence="16">
    <location>
        <begin position="943"/>
        <end position="964"/>
    </location>
</feature>
<dbReference type="Proteomes" id="UP001203058">
    <property type="component" value="Unassembled WGS sequence"/>
</dbReference>
<comment type="catalytic activity">
    <reaction evidence="11">
        <text>Couples ATP hydrolysis with the unwinding of duplex DNA by translocating in the 3'-5' direction.</text>
        <dbReference type="EC" id="5.6.2.4"/>
    </reaction>
</comment>
<keyword evidence="4 15" id="KW-0378">Hydrolase</keyword>
<evidence type="ECO:0000256" key="3">
    <source>
        <dbReference type="ARBA" id="ARBA00022763"/>
    </source>
</evidence>
<evidence type="ECO:0000256" key="5">
    <source>
        <dbReference type="ARBA" id="ARBA00022806"/>
    </source>
</evidence>
<dbReference type="Gene3D" id="3.40.50.300">
    <property type="entry name" value="P-loop containing nucleotide triphosphate hydrolases"/>
    <property type="match status" value="4"/>
</dbReference>
<dbReference type="Gene3D" id="3.90.320.10">
    <property type="match status" value="1"/>
</dbReference>
<sequence length="1137" mass="124014">MRKRFNPLPVLEGAQASAVEPNIHASLSASAGTGKTQVLTGRVLRLLLSGVDPEAILCLTFTKAGAAEMANRIGARLAAWVRLRDAELRKELYALREDTGPEMLQRARRLFAKVLEAPGGLRIQTIHGFAQALLASFPAEAGITPGFTPIEGRAEQELARTTLANLIADAEARNDERLISDVQCLSLRLGEEGAAKYLMLCAGAADAMAAFGSPETIEPLLRRVMQLPDESVADFIAHQCHDDRFDCDLLQAIADANRRWGVQTGLGHAEAIDRWLSLSPIERAAALPKLRKVVMTDKDTLRVSAGQSKAEPHYEAHAGRLSNLIGELVRIQNGAKLAADMAAGLRAGQAFAASYTRAKRSAGVADFNDLIAWTRHLLATPGMGEWVRYKLDRRTDHILVDESQDTNREQWEIVQALASEFFVGLGAAESRGRSIFMVGDFKQAIFGFQGTDPQEFENARQWVRERSAALLEAQGDERSGSALEFRDLSIEASFRSAPAVLDVVDAVIDEVGYRNMGLPDEPRRHQPHFYGRPGAVELWAPFAPETDANGEEGEEGWLGEDARLYASVLAKQVRRWLDEAPVLASTKRPMTPGDVLVLVRSRGELASLIVARLFEEGVPVAGIDRLHLQEPLAVKDLLAAITFAVQPLDDLNLGNLLVSPLVGWSQELLLELAYGRGQVSLWQRLGERGDDRPEFRQARDLLTSLLAMADFTTPHRFLETILSGSMDGRRKIYARLGMAARDPIDELLSSALEFEQKEIASLDRFLAWFARGDVEIKRDPSAPSNAVRVMTVHGAKGLEAPVVILADATADPARLGGISRILSFPVPGVGSVPLLRPRKVERVTPFDTLIAAEEERDLQEHWRLLYVALTRAEERLVIAGLQPKTKDGIRPENSWHVRAERALRSLAAEELEDPAWGRVLRYRGDVAPAAIKLKALPNAVPGPAIPEWARTPAPPEARPPRPLAPSAIAEDKEAAPPPSAAMRAAAERGTLIHALLERLADVAPDQRHATALRWLERSAGLSDAKSRKEIADTVCNVLSDPSFAPLFGPGSLAEAPLAATLPDGTVVAGTVDRLLVEHDRVSVIDFKTGRVPDSASSIPTSHRAQMSAYVEALRVIFPGREVRASLLYTSGPKLIAV</sequence>
<feature type="binding site" evidence="15">
    <location>
        <begin position="29"/>
        <end position="36"/>
    </location>
    <ligand>
        <name>ATP</name>
        <dbReference type="ChEBI" id="CHEBI:30616"/>
    </ligand>
</feature>
<evidence type="ECO:0000256" key="9">
    <source>
        <dbReference type="ARBA" id="ARBA00023204"/>
    </source>
</evidence>
<evidence type="ECO:0000256" key="1">
    <source>
        <dbReference type="ARBA" id="ARBA00022722"/>
    </source>
</evidence>
<keyword evidence="20" id="KW-1185">Reference proteome</keyword>
<keyword evidence="8" id="KW-0238">DNA-binding</keyword>
<dbReference type="PANTHER" id="PTHR11070:SF2">
    <property type="entry name" value="ATP-DEPENDENT DNA HELICASE SRS2"/>
    <property type="match status" value="1"/>
</dbReference>
<evidence type="ECO:0000256" key="13">
    <source>
        <dbReference type="ARBA" id="ARBA00034923"/>
    </source>
</evidence>
<dbReference type="PROSITE" id="PS51198">
    <property type="entry name" value="UVRD_HELICASE_ATP_BIND"/>
    <property type="match status" value="1"/>
</dbReference>
<dbReference type="Gene3D" id="1.10.486.10">
    <property type="entry name" value="PCRA, domain 4"/>
    <property type="match status" value="1"/>
</dbReference>
<evidence type="ECO:0000256" key="15">
    <source>
        <dbReference type="PROSITE-ProRule" id="PRU00560"/>
    </source>
</evidence>
<evidence type="ECO:0000256" key="6">
    <source>
        <dbReference type="ARBA" id="ARBA00022839"/>
    </source>
</evidence>
<keyword evidence="5 15" id="KW-0347">Helicase</keyword>
<dbReference type="NCBIfam" id="TIGR02784">
    <property type="entry name" value="addA_alphas"/>
    <property type="match status" value="1"/>
</dbReference>
<keyword evidence="6" id="KW-0269">Exonuclease</keyword>